<feature type="compositionally biased region" description="Basic and acidic residues" evidence="1">
    <location>
        <begin position="175"/>
        <end position="191"/>
    </location>
</feature>
<evidence type="ECO:0000256" key="1">
    <source>
        <dbReference type="SAM" id="MobiDB-lite"/>
    </source>
</evidence>
<dbReference type="AlphaFoldDB" id="A0A5J5EPT4"/>
<accession>A0A5J5EPT4</accession>
<feature type="compositionally biased region" description="Basic and acidic residues" evidence="1">
    <location>
        <begin position="246"/>
        <end position="281"/>
    </location>
</feature>
<dbReference type="Gene3D" id="6.10.250.3180">
    <property type="match status" value="1"/>
</dbReference>
<dbReference type="PANTHER" id="PTHR15141:SF76">
    <property type="entry name" value="TRANSCRIPTION ELONGATION FACTOR B POLYPEPTIDE 3"/>
    <property type="match status" value="1"/>
</dbReference>
<dbReference type="EMBL" id="VXIS01000164">
    <property type="protein sequence ID" value="KAA8899636.1"/>
    <property type="molecule type" value="Genomic_DNA"/>
</dbReference>
<comment type="caution">
    <text evidence="2">The sequence shown here is derived from an EMBL/GenBank/DDBJ whole genome shotgun (WGS) entry which is preliminary data.</text>
</comment>
<dbReference type="GO" id="GO:0006368">
    <property type="term" value="P:transcription elongation by RNA polymerase II"/>
    <property type="evidence" value="ECO:0007669"/>
    <property type="project" value="InterPro"/>
</dbReference>
<feature type="compositionally biased region" description="Low complexity" evidence="1">
    <location>
        <begin position="146"/>
        <end position="156"/>
    </location>
</feature>
<evidence type="ECO:0000313" key="2">
    <source>
        <dbReference type="EMBL" id="KAA8899636.1"/>
    </source>
</evidence>
<dbReference type="OrthoDB" id="21513at2759"/>
<reference evidence="2 3" key="1">
    <citation type="submission" date="2019-09" db="EMBL/GenBank/DDBJ databases">
        <title>Draft genome of the ectomycorrhizal ascomycete Sphaerosporella brunnea.</title>
        <authorList>
            <consortium name="DOE Joint Genome Institute"/>
            <person name="Benucci G.M."/>
            <person name="Marozzi G."/>
            <person name="Antonielli L."/>
            <person name="Sanchez S."/>
            <person name="Marco P."/>
            <person name="Wang X."/>
            <person name="Falini L.B."/>
            <person name="Barry K."/>
            <person name="Haridas S."/>
            <person name="Lipzen A."/>
            <person name="Labutti K."/>
            <person name="Grigoriev I.V."/>
            <person name="Murat C."/>
            <person name="Martin F."/>
            <person name="Albertini E."/>
            <person name="Donnini D."/>
            <person name="Bonito G."/>
        </authorList>
    </citation>
    <scope>NUCLEOTIDE SEQUENCE [LARGE SCALE GENOMIC DNA]</scope>
    <source>
        <strain evidence="2 3">Sb_GMNB300</strain>
    </source>
</reference>
<dbReference type="InterPro" id="IPR051870">
    <property type="entry name" value="Elongin-A_domain"/>
</dbReference>
<sequence>MATMNGPQSLYSCAKSVLIKYINTLEDVGDLEYRILEPVLKKVTSPHQLKKIEANSPQIAADDEELWKKFIQRDFGATAVEKWVPKNPSGWSKVYDKHRKEESKRHELAAEALSKEYQGLQSSKETGRTRLVSASSLPPVRKKQPWGGSSSGWGQSANSWNHQAGIKTKNIIQKAKREAKEMSRFRSENSKLARPMLPNSSVPAAARLNESMKQKIRSQEEIRKERERNAEISRQNGKASGALGKRKSEDREVEDKATEQSEAEKRRKTEEWRRKAMEKRAPVVGGPRLKPVAERPKKANPLAMPPPRRR</sequence>
<organism evidence="2 3">
    <name type="scientific">Sphaerosporella brunnea</name>
    <dbReference type="NCBI Taxonomy" id="1250544"/>
    <lineage>
        <taxon>Eukaryota</taxon>
        <taxon>Fungi</taxon>
        <taxon>Dikarya</taxon>
        <taxon>Ascomycota</taxon>
        <taxon>Pezizomycotina</taxon>
        <taxon>Pezizomycetes</taxon>
        <taxon>Pezizales</taxon>
        <taxon>Pyronemataceae</taxon>
        <taxon>Sphaerosporella</taxon>
    </lineage>
</organism>
<dbReference type="PANTHER" id="PTHR15141">
    <property type="entry name" value="TRANSCRIPTION ELONGATION FACTOR B POLYPEPTIDE 3"/>
    <property type="match status" value="1"/>
</dbReference>
<dbReference type="Proteomes" id="UP000326924">
    <property type="component" value="Unassembled WGS sequence"/>
</dbReference>
<dbReference type="GO" id="GO:0070449">
    <property type="term" value="C:elongin complex"/>
    <property type="evidence" value="ECO:0007669"/>
    <property type="project" value="InterPro"/>
</dbReference>
<evidence type="ECO:0000313" key="3">
    <source>
        <dbReference type="Proteomes" id="UP000326924"/>
    </source>
</evidence>
<feature type="compositionally biased region" description="Basic and acidic residues" evidence="1">
    <location>
        <begin position="210"/>
        <end position="231"/>
    </location>
</feature>
<keyword evidence="3" id="KW-1185">Reference proteome</keyword>
<gene>
    <name evidence="2" type="ORF">FN846DRAFT_960189</name>
</gene>
<proteinExistence type="predicted"/>
<dbReference type="InterPro" id="IPR010684">
    <property type="entry name" value="RNA_pol_II_trans_fac_SIII_A"/>
</dbReference>
<dbReference type="Pfam" id="PF06881">
    <property type="entry name" value="Elongin_A"/>
    <property type="match status" value="1"/>
</dbReference>
<protein>
    <submittedName>
        <fullName evidence="2">RNA polymerase II transcription factor SIII subunit A-domain-containing protein</fullName>
    </submittedName>
</protein>
<feature type="region of interest" description="Disordered" evidence="1">
    <location>
        <begin position="115"/>
        <end position="310"/>
    </location>
</feature>
<name>A0A5J5EPT4_9PEZI</name>
<dbReference type="InParanoid" id="A0A5J5EPT4"/>